<dbReference type="InterPro" id="IPR035080">
    <property type="entry name" value="Lact_bio_phlase-like_N"/>
</dbReference>
<dbReference type="InterPro" id="IPR035363">
    <property type="entry name" value="LBP_M"/>
</dbReference>
<dbReference type="NCBIfam" id="TIGR02336">
    <property type="entry name" value="1,3-beta-galactosyl-N-acetylhexosamine phosphorylase"/>
    <property type="match status" value="1"/>
</dbReference>
<dbReference type="GO" id="GO:0004645">
    <property type="term" value="F:1,4-alpha-oligoglucan phosphorylase activity"/>
    <property type="evidence" value="ECO:0007669"/>
    <property type="project" value="InterPro"/>
</dbReference>
<dbReference type="InterPro" id="IPR012711">
    <property type="entry name" value="Lacto-N-biose_phosphorylase"/>
</dbReference>
<dbReference type="InterPro" id="IPR029062">
    <property type="entry name" value="Class_I_gatase-like"/>
</dbReference>
<dbReference type="Proteomes" id="UP000017938">
    <property type="component" value="Unassembled WGS sequence"/>
</dbReference>
<comment type="caution">
    <text evidence="4">The sequence shown here is derived from an EMBL/GenBank/DDBJ whole genome shotgun (WGS) entry which is preliminary data.</text>
</comment>
<evidence type="ECO:0000259" key="1">
    <source>
        <dbReference type="Pfam" id="PF09508"/>
    </source>
</evidence>
<dbReference type="Gene3D" id="2.60.40.1180">
    <property type="entry name" value="Golgi alpha-mannosidase II"/>
    <property type="match status" value="1"/>
</dbReference>
<dbReference type="Pfam" id="PF17386">
    <property type="entry name" value="LBP_C"/>
    <property type="match status" value="1"/>
</dbReference>
<dbReference type="AlphaFoldDB" id="R6TI45"/>
<dbReference type="Pfam" id="PF09508">
    <property type="entry name" value="Lact_bio_phlase"/>
    <property type="match status" value="1"/>
</dbReference>
<dbReference type="Gene3D" id="3.20.20.80">
    <property type="entry name" value="Glycosidases"/>
    <property type="match status" value="1"/>
</dbReference>
<dbReference type="InterPro" id="IPR013780">
    <property type="entry name" value="Glyco_hydro_b"/>
</dbReference>
<evidence type="ECO:0000313" key="5">
    <source>
        <dbReference type="Proteomes" id="UP000017938"/>
    </source>
</evidence>
<dbReference type="SUPFAM" id="SSF52317">
    <property type="entry name" value="Class I glutamine amidotransferase-like"/>
    <property type="match status" value="1"/>
</dbReference>
<sequence length="742" mass="85718">MKAEQLQEKIEDLLPNPNEGYIKNGGRVTIPTDNNYFVETKRIAEKWGADAVRNCDGTHLPANASELAEKVYGTYFVVRGDNEWADSHPEELQNVLLMSERKTARDENLQIDLLEGYFDEQLKVNPTDYRKYWQVFDRTTGQEHANWSYDGNRMVTINDPIAFHEYTVNFFAYNMWDSTQMYNYLTNDWNTEKHKVFDPRYEQTHAHIESNLRSWLKRNDQVNVVRFTTFLYHFFLVFGDNKKEKHVDWFGYPMSASPKAFEDFRNQYGYELKSEDIVDGGYYHNHFRLPTKAFSDYMEYTQKYVAKTISQLVDIVHQEGKEAMMFLGDSWIGAEPYGKHFADIHLDSVVGSVGGGVTVRMLSEIPHVKYREGRMLPYFFTDTFFDGNEENALAELNKNWRNARRALMRKPLDRIGYGGYLSLAAKFPTFIDRVGEICEEFRTIYQTVDNKKPYCHVRVGILNAWGKLRRWMSHMVAHELWYQQIYSYQGLLESLSGLPVDVSFLSFDDVKNGVPSDIDVLINVGAAYTAFSGGEAWRDEKLVSAVRRFVHEGGGFVGIGEPSACEHGGHYFQLADVMGVDQERGLSISEDKYNIIRVDHEITEDAFPMDYGEDVKNIYALKGARVLDIVFSDRVTRDVNVGEVKMATNEYGDGRSFYVTGLPYSLKNARVLYKALCWVAKKDLRICYCTNKTVDCHYYPSGGKYAIVNHSTDEQQTEFYDIDGFCRSVSLAPLEIKYIKNE</sequence>
<dbReference type="EMBL" id="CBFW010000088">
    <property type="protein sequence ID" value="CDC71920.1"/>
    <property type="molecule type" value="Genomic_DNA"/>
</dbReference>
<evidence type="ECO:0008006" key="6">
    <source>
        <dbReference type="Google" id="ProtNLM"/>
    </source>
</evidence>
<dbReference type="STRING" id="1263015.BN580_00945"/>
<evidence type="ECO:0000259" key="3">
    <source>
        <dbReference type="Pfam" id="PF17386"/>
    </source>
</evidence>
<dbReference type="Pfam" id="PF17385">
    <property type="entry name" value="LBP_M"/>
    <property type="match status" value="1"/>
</dbReference>
<gene>
    <name evidence="4" type="ORF">BN580_00945</name>
</gene>
<feature type="domain" description="Lacto-N-biose phosphorylase-like N-terminal TIM barrel" evidence="1">
    <location>
        <begin position="26"/>
        <end position="456"/>
    </location>
</feature>
<dbReference type="InterPro" id="IPR035356">
    <property type="entry name" value="LBP_C"/>
</dbReference>
<dbReference type="Gene3D" id="2.60.40.10">
    <property type="entry name" value="Immunoglobulins"/>
    <property type="match status" value="1"/>
</dbReference>
<dbReference type="InterPro" id="IPR013783">
    <property type="entry name" value="Ig-like_fold"/>
</dbReference>
<proteinExistence type="predicted"/>
<feature type="domain" description="Lacto-N-biose phosphorylase central" evidence="2">
    <location>
        <begin position="458"/>
        <end position="683"/>
    </location>
</feature>
<name>R6TI45_9BACT</name>
<accession>R6TI45</accession>
<reference evidence="4" key="1">
    <citation type="submission" date="2012-11" db="EMBL/GenBank/DDBJ databases">
        <title>Dependencies among metagenomic species, viruses, plasmids and units of genetic variation.</title>
        <authorList>
            <person name="Nielsen H.B."/>
            <person name="Almeida M."/>
            <person name="Juncker A.S."/>
            <person name="Rasmussen S."/>
            <person name="Li J."/>
            <person name="Sunagawa S."/>
            <person name="Plichta D."/>
            <person name="Gautier L."/>
            <person name="Le Chatelier E."/>
            <person name="Peletier E."/>
            <person name="Bonde I."/>
            <person name="Nielsen T."/>
            <person name="Manichanh C."/>
            <person name="Arumugam M."/>
            <person name="Batto J."/>
            <person name="Santos M.B.Q.D."/>
            <person name="Blom N."/>
            <person name="Borruel N."/>
            <person name="Burgdorf K.S."/>
            <person name="Boumezbeur F."/>
            <person name="Casellas F."/>
            <person name="Dore J."/>
            <person name="Guarner F."/>
            <person name="Hansen T."/>
            <person name="Hildebrand F."/>
            <person name="Kaas R.S."/>
            <person name="Kennedy S."/>
            <person name="Kristiansen K."/>
            <person name="Kultima J.R."/>
            <person name="Leonard P."/>
            <person name="Levenez F."/>
            <person name="Lund O."/>
            <person name="Moumen B."/>
            <person name="Le Paslier D."/>
            <person name="Pons N."/>
            <person name="Pedersen O."/>
            <person name="Prifti E."/>
            <person name="Qin J."/>
            <person name="Raes J."/>
            <person name="Tap J."/>
            <person name="Tims S."/>
            <person name="Ussery D.W."/>
            <person name="Yamada T."/>
            <person name="MetaHit consortium"/>
            <person name="Renault P."/>
            <person name="Sicheritz-Ponten T."/>
            <person name="Bork P."/>
            <person name="Wang J."/>
            <person name="Brunak S."/>
            <person name="Ehrlich S.D."/>
        </authorList>
    </citation>
    <scope>NUCLEOTIDE SEQUENCE [LARGE SCALE GENOMIC DNA]</scope>
</reference>
<evidence type="ECO:0000259" key="2">
    <source>
        <dbReference type="Pfam" id="PF17385"/>
    </source>
</evidence>
<feature type="domain" description="Lacto-N-biose phosphorylase C-terminal" evidence="3">
    <location>
        <begin position="688"/>
        <end position="738"/>
    </location>
</feature>
<protein>
    <recommendedName>
        <fullName evidence="6">1,3-beta-galactosyl-N-acetylhexosamine phosphorylase</fullName>
    </recommendedName>
</protein>
<evidence type="ECO:0000313" key="4">
    <source>
        <dbReference type="EMBL" id="CDC71920.1"/>
    </source>
</evidence>
<organism evidence="4 5">
    <name type="scientific">Candidatus Colimorpha enterica</name>
    <dbReference type="NCBI Taxonomy" id="3083063"/>
    <lineage>
        <taxon>Bacteria</taxon>
        <taxon>Pseudomonadati</taxon>
        <taxon>Bacteroidota</taxon>
        <taxon>Bacteroidia</taxon>
        <taxon>Bacteroidales</taxon>
        <taxon>Candidatus Colimorpha</taxon>
    </lineage>
</organism>
<dbReference type="Gene3D" id="3.40.50.880">
    <property type="match status" value="1"/>
</dbReference>